<name>A0A1G2CG35_9BACT</name>
<gene>
    <name evidence="2" type="ORF">A3B13_03170</name>
</gene>
<accession>A0A1G2CG35</accession>
<reference evidence="2 3" key="1">
    <citation type="journal article" date="2016" name="Nat. Commun.">
        <title>Thousands of microbial genomes shed light on interconnected biogeochemical processes in an aquifer system.</title>
        <authorList>
            <person name="Anantharaman K."/>
            <person name="Brown C.T."/>
            <person name="Hug L.A."/>
            <person name="Sharon I."/>
            <person name="Castelle C.J."/>
            <person name="Probst A.J."/>
            <person name="Thomas B.C."/>
            <person name="Singh A."/>
            <person name="Wilkins M.J."/>
            <person name="Karaoz U."/>
            <person name="Brodie E.L."/>
            <person name="Williams K.H."/>
            <person name="Hubbard S.S."/>
            <person name="Banfield J.F."/>
        </authorList>
    </citation>
    <scope>NUCLEOTIDE SEQUENCE [LARGE SCALE GENOMIC DNA]</scope>
</reference>
<comment type="caution">
    <text evidence="2">The sequence shown here is derived from an EMBL/GenBank/DDBJ whole genome shotgun (WGS) entry which is preliminary data.</text>
</comment>
<sequence length="134" mass="15306">MAEPKGDPSLDNEGGLSPGEKSILDMNFAKCMLNVDAGSSLFSISMRAHLGGLEKIASIQTYEEYFREKASDYQNPEAYYNYVMSKSDPALVQEWNSKIRAFNDDLERIKQEKDEQKAQSFYDEMIEFIRKPKG</sequence>
<dbReference type="EMBL" id="MHKZ01000021">
    <property type="protein sequence ID" value="OGZ00359.1"/>
    <property type="molecule type" value="Genomic_DNA"/>
</dbReference>
<protein>
    <submittedName>
        <fullName evidence="2">Uncharacterized protein</fullName>
    </submittedName>
</protein>
<feature type="coiled-coil region" evidence="1">
    <location>
        <begin position="92"/>
        <end position="119"/>
    </location>
</feature>
<organism evidence="2 3">
    <name type="scientific">Candidatus Liptonbacteria bacterium RIFCSPLOWO2_01_FULL_45_15</name>
    <dbReference type="NCBI Taxonomy" id="1798649"/>
    <lineage>
        <taxon>Bacteria</taxon>
        <taxon>Candidatus Liptoniibacteriota</taxon>
    </lineage>
</organism>
<evidence type="ECO:0000256" key="1">
    <source>
        <dbReference type="SAM" id="Coils"/>
    </source>
</evidence>
<dbReference type="AlphaFoldDB" id="A0A1G2CG35"/>
<keyword evidence="1" id="KW-0175">Coiled coil</keyword>
<proteinExistence type="predicted"/>
<evidence type="ECO:0000313" key="3">
    <source>
        <dbReference type="Proteomes" id="UP000176287"/>
    </source>
</evidence>
<evidence type="ECO:0000313" key="2">
    <source>
        <dbReference type="EMBL" id="OGZ00359.1"/>
    </source>
</evidence>
<dbReference type="Proteomes" id="UP000176287">
    <property type="component" value="Unassembled WGS sequence"/>
</dbReference>
<dbReference type="STRING" id="1798649.A3B13_03170"/>